<dbReference type="Pfam" id="PF00593">
    <property type="entry name" value="TonB_dep_Rec_b-barrel"/>
    <property type="match status" value="1"/>
</dbReference>
<dbReference type="PROSITE" id="PS52016">
    <property type="entry name" value="TONB_DEPENDENT_REC_3"/>
    <property type="match status" value="1"/>
</dbReference>
<dbReference type="InterPro" id="IPR008969">
    <property type="entry name" value="CarboxyPept-like_regulatory"/>
</dbReference>
<feature type="chain" id="PRO_5019445463" evidence="10">
    <location>
        <begin position="28"/>
        <end position="998"/>
    </location>
</feature>
<dbReference type="InterPro" id="IPR012910">
    <property type="entry name" value="Plug_dom"/>
</dbReference>
<keyword evidence="2 8" id="KW-0813">Transport</keyword>
<evidence type="ECO:0000313" key="13">
    <source>
        <dbReference type="EMBL" id="VEE06013.1"/>
    </source>
</evidence>
<evidence type="ECO:0000256" key="4">
    <source>
        <dbReference type="ARBA" id="ARBA00022692"/>
    </source>
</evidence>
<dbReference type="NCBIfam" id="TIGR04056">
    <property type="entry name" value="OMP_RagA_SusC"/>
    <property type="match status" value="1"/>
</dbReference>
<comment type="subcellular location">
    <subcellularLocation>
        <location evidence="1 8">Cell outer membrane</location>
        <topology evidence="1 8">Multi-pass membrane protein</topology>
    </subcellularLocation>
</comment>
<dbReference type="NCBIfam" id="TIGR04057">
    <property type="entry name" value="SusC_RagA_signa"/>
    <property type="match status" value="1"/>
</dbReference>
<dbReference type="InterPro" id="IPR000531">
    <property type="entry name" value="Beta-barrel_TonB"/>
</dbReference>
<evidence type="ECO:0000256" key="6">
    <source>
        <dbReference type="ARBA" id="ARBA00023136"/>
    </source>
</evidence>
<dbReference type="Gene3D" id="2.170.130.10">
    <property type="entry name" value="TonB-dependent receptor, plug domain"/>
    <property type="match status" value="1"/>
</dbReference>
<dbReference type="Gene3D" id="2.60.40.1120">
    <property type="entry name" value="Carboxypeptidase-like, regulatory domain"/>
    <property type="match status" value="1"/>
</dbReference>
<evidence type="ECO:0000259" key="12">
    <source>
        <dbReference type="Pfam" id="PF07715"/>
    </source>
</evidence>
<dbReference type="KEGG" id="cgle:NCTC11432_01429"/>
<reference evidence="13 14" key="1">
    <citation type="submission" date="2018-12" db="EMBL/GenBank/DDBJ databases">
        <authorList>
            <consortium name="Pathogen Informatics"/>
        </authorList>
    </citation>
    <scope>NUCLEOTIDE SEQUENCE [LARGE SCALE GENOMIC DNA]</scope>
    <source>
        <strain evidence="13 14">NCTC11432</strain>
    </source>
</reference>
<feature type="domain" description="TonB-dependent receptor plug" evidence="12">
    <location>
        <begin position="121"/>
        <end position="246"/>
    </location>
</feature>
<evidence type="ECO:0000256" key="1">
    <source>
        <dbReference type="ARBA" id="ARBA00004571"/>
    </source>
</evidence>
<dbReference type="InterPro" id="IPR039426">
    <property type="entry name" value="TonB-dep_rcpt-like"/>
</dbReference>
<evidence type="ECO:0000256" key="7">
    <source>
        <dbReference type="ARBA" id="ARBA00023237"/>
    </source>
</evidence>
<proteinExistence type="inferred from homology"/>
<keyword evidence="7 8" id="KW-0998">Cell outer membrane</keyword>
<accession>A0A448B019</accession>
<dbReference type="STRING" id="525257.HMPREF0204_13038"/>
<keyword evidence="5 9" id="KW-0798">TonB box</keyword>
<keyword evidence="6 8" id="KW-0472">Membrane</keyword>
<dbReference type="Pfam" id="PF13715">
    <property type="entry name" value="CarbopepD_reg_2"/>
    <property type="match status" value="1"/>
</dbReference>
<dbReference type="GeneID" id="93021434"/>
<evidence type="ECO:0000256" key="2">
    <source>
        <dbReference type="ARBA" id="ARBA00022448"/>
    </source>
</evidence>
<dbReference type="Pfam" id="PF07715">
    <property type="entry name" value="Plug"/>
    <property type="match status" value="1"/>
</dbReference>
<dbReference type="GO" id="GO:0009279">
    <property type="term" value="C:cell outer membrane"/>
    <property type="evidence" value="ECO:0007669"/>
    <property type="project" value="UniProtKB-SubCell"/>
</dbReference>
<keyword evidence="10" id="KW-0732">Signal</keyword>
<evidence type="ECO:0000259" key="11">
    <source>
        <dbReference type="Pfam" id="PF00593"/>
    </source>
</evidence>
<evidence type="ECO:0000256" key="3">
    <source>
        <dbReference type="ARBA" id="ARBA00022452"/>
    </source>
</evidence>
<comment type="similarity">
    <text evidence="8 9">Belongs to the TonB-dependent receptor family.</text>
</comment>
<evidence type="ECO:0000256" key="8">
    <source>
        <dbReference type="PROSITE-ProRule" id="PRU01360"/>
    </source>
</evidence>
<dbReference type="InterPro" id="IPR023996">
    <property type="entry name" value="TonB-dep_OMP_SusC/RagA"/>
</dbReference>
<gene>
    <name evidence="13" type="ORF">NCTC11432_01429</name>
</gene>
<sequence>MKKNFCRLGCIQLSATLTLLVSGMAIGQVRTISGTVTQNGQPVSNVSVFQEGSTEVTITNSSGKYQIQVAGNNPVLIFKHPDYAEQRLDIGTISTANIALSNRERQIEEVVLNAGYYKVKEKESTGNIAKVTAKEIANQPVTNVLSSIQGRVSGVNITQSTGVPGAGFDIQIRGKNSLRSAGNEPLYIIDGVPYGGRVNAQNSAAILPSGNISPLNSINPNDIESIEILKDADATAIYGTRGANGVVLVTTKRGTKGRLEVSLNTNYGLSKVANHMEMMNTEQYISMRRQAYANSGIATYPSNAYDINGKWDQSRYTDWQKVLIGNWAELQSTMISLSGGGANSSFLISGGHTEQTTVFPGNFRYKVNTLMSSYNYKSPNKKLTLSFTNNFSTSDNNVINTDLTNRSLFLSPNAPALYKPDGTLNWEDGTFANPIASLEGVYNNTMKQFNQSLNVDYLIGLGLNFKINGGMNFQDFEEFAVKPNTMYNPASTSGSSPQYSTSSKGLNKIFSFIVEPQLSWNKKINRHELQVLVGSSLQTTRNQQSGITGTGFSSNALLYNIAAATTKTFRDEIDIDYRYVSLYGRVNYQFANRYILNLTARRDGSSRFGSANRFANFGALGAAWLFSEESFLKNSRWLSTGKLRGSFGLTGSDAIGDYQFLDTYTLSTSSYNDVVGFYPSRLYNPYFSWEKTKKLEVAIQLGFLKDRLMLQSAYYQNRSSNQLVGIPLPATTGFSSVQSNLDATVENTGWEVELSAHPIRGNKWNWSSSFNITIPKSKLLSFPGLEGSSYANTYVIGYPTSIVKLYQYEGIDPSTGSYLFKDYNGDGKISSPDDNKAIENIGTKFFGGWQNEISYKNLSLSFLFQFVKQTNYNYISTMPYPGNMNNQPAAFTNVWSQNNQGGFIMPYSAGTNAQINALTANYIASTAAIGDASFIRLKNIQLNYKIPVRSSWIKQALVYVQGQNLATWTNYFGLDPEFTSTGYLPPLKTYSLGCQITF</sequence>
<dbReference type="OrthoDB" id="9768177at2"/>
<dbReference type="InterPro" id="IPR036942">
    <property type="entry name" value="Beta-barrel_TonB_sf"/>
</dbReference>
<dbReference type="Gene3D" id="2.40.170.20">
    <property type="entry name" value="TonB-dependent receptor, beta-barrel domain"/>
    <property type="match status" value="1"/>
</dbReference>
<keyword evidence="4 8" id="KW-0812">Transmembrane</keyword>
<dbReference type="Proteomes" id="UP000279227">
    <property type="component" value="Chromosome"/>
</dbReference>
<keyword evidence="13" id="KW-0675">Receptor</keyword>
<protein>
    <submittedName>
        <fullName evidence="13">Outer membrane receptor for ferrienterochelin and colicins</fullName>
    </submittedName>
</protein>
<feature type="domain" description="TonB-dependent receptor-like beta-barrel" evidence="11">
    <location>
        <begin position="402"/>
        <end position="828"/>
    </location>
</feature>
<feature type="signal peptide" evidence="10">
    <location>
        <begin position="1"/>
        <end position="27"/>
    </location>
</feature>
<dbReference type="AlphaFoldDB" id="A0A448B019"/>
<dbReference type="EMBL" id="LR134289">
    <property type="protein sequence ID" value="VEE06013.1"/>
    <property type="molecule type" value="Genomic_DNA"/>
</dbReference>
<keyword evidence="3 8" id="KW-1134">Transmembrane beta strand</keyword>
<evidence type="ECO:0000256" key="10">
    <source>
        <dbReference type="SAM" id="SignalP"/>
    </source>
</evidence>
<dbReference type="RefSeq" id="WP_002978345.1">
    <property type="nucleotide sequence ID" value="NZ_CP068486.1"/>
</dbReference>
<evidence type="ECO:0000313" key="14">
    <source>
        <dbReference type="Proteomes" id="UP000279227"/>
    </source>
</evidence>
<organism evidence="13 14">
    <name type="scientific">Chryseobacterium gleum</name>
    <name type="common">Flavobacterium gleum</name>
    <dbReference type="NCBI Taxonomy" id="250"/>
    <lineage>
        <taxon>Bacteria</taxon>
        <taxon>Pseudomonadati</taxon>
        <taxon>Bacteroidota</taxon>
        <taxon>Flavobacteriia</taxon>
        <taxon>Flavobacteriales</taxon>
        <taxon>Weeksellaceae</taxon>
        <taxon>Chryseobacterium group</taxon>
        <taxon>Chryseobacterium</taxon>
    </lineage>
</organism>
<dbReference type="InterPro" id="IPR023997">
    <property type="entry name" value="TonB-dep_OMP_SusC/RagA_CS"/>
</dbReference>
<evidence type="ECO:0000256" key="5">
    <source>
        <dbReference type="ARBA" id="ARBA00023077"/>
    </source>
</evidence>
<name>A0A448B019_CHRGE</name>
<dbReference type="SUPFAM" id="SSF49464">
    <property type="entry name" value="Carboxypeptidase regulatory domain-like"/>
    <property type="match status" value="1"/>
</dbReference>
<dbReference type="SUPFAM" id="SSF56935">
    <property type="entry name" value="Porins"/>
    <property type="match status" value="1"/>
</dbReference>
<evidence type="ECO:0000256" key="9">
    <source>
        <dbReference type="RuleBase" id="RU003357"/>
    </source>
</evidence>
<dbReference type="InterPro" id="IPR037066">
    <property type="entry name" value="Plug_dom_sf"/>
</dbReference>